<reference evidence="2 3" key="1">
    <citation type="submission" date="2016-10" db="EMBL/GenBank/DDBJ databases">
        <title>The Draft Genome Sequence of Actinokineospora bangkokensis 44EHWT reveals the biosynthetic pathway of antifungal compounds Thailandins with unusual extender unit butylmalonyl-CoA.</title>
        <authorList>
            <person name="Greule A."/>
            <person name="Intra B."/>
            <person name="Flemming S."/>
            <person name="Rommel M.G."/>
            <person name="Panbangred W."/>
            <person name="Bechthold A."/>
        </authorList>
    </citation>
    <scope>NUCLEOTIDE SEQUENCE [LARGE SCALE GENOMIC DNA]</scope>
    <source>
        <strain evidence="2 3">44EHW</strain>
    </source>
</reference>
<dbReference type="SUPFAM" id="SSF52317">
    <property type="entry name" value="Class I glutamine amidotransferase-like"/>
    <property type="match status" value="1"/>
</dbReference>
<gene>
    <name evidence="2" type="ORF">BJP25_04465</name>
</gene>
<sequence length="231" mass="25026">MDPPARLADWLVEAGAVVEVTREDALPADASTHDALVVLGGPMGANDTAEHPWILDLRRLMADAVTKRVPMLAICLGAQILATALGGQVEVGDEGPEVGRGLTAKRDAGWADPLVADLPLMQDVVHFHHDVITRLPAGAELLLSATRYPHQAFRVGTCAYATQFHVETTPEVFRGWLELDPEGARWARPVDTTDEGIAELHADLEQVWKPFVQRFTRLAAGELAPVAKNLL</sequence>
<dbReference type="PANTHER" id="PTHR42695">
    <property type="entry name" value="GLUTAMINE AMIDOTRANSFERASE YLR126C-RELATED"/>
    <property type="match status" value="1"/>
</dbReference>
<dbReference type="PANTHER" id="PTHR42695:SF5">
    <property type="entry name" value="GLUTAMINE AMIDOTRANSFERASE YLR126C-RELATED"/>
    <property type="match status" value="1"/>
</dbReference>
<accession>A0A1Q9LEA6</accession>
<dbReference type="AlphaFoldDB" id="A0A1Q9LEA6"/>
<dbReference type="CDD" id="cd01741">
    <property type="entry name" value="GATase1_1"/>
    <property type="match status" value="1"/>
</dbReference>
<organism evidence="2 3">
    <name type="scientific">Actinokineospora bangkokensis</name>
    <dbReference type="NCBI Taxonomy" id="1193682"/>
    <lineage>
        <taxon>Bacteria</taxon>
        <taxon>Bacillati</taxon>
        <taxon>Actinomycetota</taxon>
        <taxon>Actinomycetes</taxon>
        <taxon>Pseudonocardiales</taxon>
        <taxon>Pseudonocardiaceae</taxon>
        <taxon>Actinokineospora</taxon>
    </lineage>
</organism>
<comment type="caution">
    <text evidence="2">The sequence shown here is derived from an EMBL/GenBank/DDBJ whole genome shotgun (WGS) entry which is preliminary data.</text>
</comment>
<dbReference type="EMBL" id="MKQR01000028">
    <property type="protein sequence ID" value="OLR90356.1"/>
    <property type="molecule type" value="Genomic_DNA"/>
</dbReference>
<evidence type="ECO:0000259" key="1">
    <source>
        <dbReference type="Pfam" id="PF00117"/>
    </source>
</evidence>
<keyword evidence="3" id="KW-1185">Reference proteome</keyword>
<dbReference type="InterPro" id="IPR029062">
    <property type="entry name" value="Class_I_gatase-like"/>
</dbReference>
<dbReference type="Proteomes" id="UP000186040">
    <property type="component" value="Unassembled WGS sequence"/>
</dbReference>
<dbReference type="GO" id="GO:0016740">
    <property type="term" value="F:transferase activity"/>
    <property type="evidence" value="ECO:0007669"/>
    <property type="project" value="UniProtKB-KW"/>
</dbReference>
<keyword evidence="2" id="KW-0808">Transferase</keyword>
<keyword evidence="2" id="KW-0315">Glutamine amidotransferase</keyword>
<dbReference type="STRING" id="1193682.BJP25_04465"/>
<dbReference type="Gene3D" id="3.40.50.880">
    <property type="match status" value="1"/>
</dbReference>
<dbReference type="Pfam" id="PF00117">
    <property type="entry name" value="GATase"/>
    <property type="match status" value="1"/>
</dbReference>
<evidence type="ECO:0000313" key="2">
    <source>
        <dbReference type="EMBL" id="OLR90356.1"/>
    </source>
</evidence>
<dbReference type="InterPro" id="IPR017926">
    <property type="entry name" value="GATASE"/>
</dbReference>
<evidence type="ECO:0000313" key="3">
    <source>
        <dbReference type="Proteomes" id="UP000186040"/>
    </source>
</evidence>
<dbReference type="PROSITE" id="PS51273">
    <property type="entry name" value="GATASE_TYPE_1"/>
    <property type="match status" value="1"/>
</dbReference>
<dbReference type="GO" id="GO:0005829">
    <property type="term" value="C:cytosol"/>
    <property type="evidence" value="ECO:0007669"/>
    <property type="project" value="TreeGrafter"/>
</dbReference>
<protein>
    <submittedName>
        <fullName evidence="2">Glutamine amidotransferase</fullName>
    </submittedName>
</protein>
<feature type="domain" description="Glutamine amidotransferase" evidence="1">
    <location>
        <begin position="7"/>
        <end position="172"/>
    </location>
</feature>
<name>A0A1Q9LEA6_9PSEU</name>
<dbReference type="OrthoDB" id="5196541at2"/>
<proteinExistence type="predicted"/>
<dbReference type="InterPro" id="IPR044992">
    <property type="entry name" value="ChyE-like"/>
</dbReference>